<evidence type="ECO:0000313" key="2">
    <source>
        <dbReference type="EMBL" id="EAU32142.1"/>
    </source>
</evidence>
<dbReference type="Proteomes" id="UP000007963">
    <property type="component" value="Unassembled WGS sequence"/>
</dbReference>
<name>Q0CEK4_ASPTN</name>
<reference evidence="3" key="1">
    <citation type="submission" date="2005-09" db="EMBL/GenBank/DDBJ databases">
        <title>Annotation of the Aspergillus terreus NIH2624 genome.</title>
        <authorList>
            <person name="Birren B.W."/>
            <person name="Lander E.S."/>
            <person name="Galagan J.E."/>
            <person name="Nusbaum C."/>
            <person name="Devon K."/>
            <person name="Henn M."/>
            <person name="Ma L.-J."/>
            <person name="Jaffe D.B."/>
            <person name="Butler J."/>
            <person name="Alvarez P."/>
            <person name="Gnerre S."/>
            <person name="Grabherr M."/>
            <person name="Kleber M."/>
            <person name="Mauceli E.W."/>
            <person name="Brockman W."/>
            <person name="Rounsley S."/>
            <person name="Young S.K."/>
            <person name="LaButti K."/>
            <person name="Pushparaj V."/>
            <person name="DeCaprio D."/>
            <person name="Crawford M."/>
            <person name="Koehrsen M."/>
            <person name="Engels R."/>
            <person name="Montgomery P."/>
            <person name="Pearson M."/>
            <person name="Howarth C."/>
            <person name="Larson L."/>
            <person name="Luoma S."/>
            <person name="White J."/>
            <person name="Alvarado L."/>
            <person name="Kodira C.D."/>
            <person name="Zeng Q."/>
            <person name="Oleary S."/>
            <person name="Yandava C."/>
            <person name="Denning D.W."/>
            <person name="Nierman W.C."/>
            <person name="Milne T."/>
            <person name="Madden K."/>
        </authorList>
    </citation>
    <scope>NUCLEOTIDE SEQUENCE [LARGE SCALE GENOMIC DNA]</scope>
    <source>
        <strain evidence="3">NIH 2624 / FGSC A1156</strain>
    </source>
</reference>
<dbReference type="eggNOG" id="ENOG502STFS">
    <property type="taxonomic scope" value="Eukaryota"/>
</dbReference>
<organism evidence="2 3">
    <name type="scientific">Aspergillus terreus (strain NIH 2624 / FGSC A1156)</name>
    <dbReference type="NCBI Taxonomy" id="341663"/>
    <lineage>
        <taxon>Eukaryota</taxon>
        <taxon>Fungi</taxon>
        <taxon>Dikarya</taxon>
        <taxon>Ascomycota</taxon>
        <taxon>Pezizomycotina</taxon>
        <taxon>Eurotiomycetes</taxon>
        <taxon>Eurotiomycetidae</taxon>
        <taxon>Eurotiales</taxon>
        <taxon>Aspergillaceae</taxon>
        <taxon>Aspergillus</taxon>
        <taxon>Aspergillus subgen. Circumdati</taxon>
    </lineage>
</organism>
<evidence type="ECO:0000259" key="1">
    <source>
        <dbReference type="Pfam" id="PF04927"/>
    </source>
</evidence>
<accession>Q0CEK4</accession>
<evidence type="ECO:0000313" key="3">
    <source>
        <dbReference type="Proteomes" id="UP000007963"/>
    </source>
</evidence>
<dbReference type="Pfam" id="PF04927">
    <property type="entry name" value="SMP"/>
    <property type="match status" value="1"/>
</dbReference>
<protein>
    <recommendedName>
        <fullName evidence="1">SMP domain-containing protein</fullName>
    </recommendedName>
</protein>
<proteinExistence type="predicted"/>
<feature type="domain" description="SMP" evidence="1">
    <location>
        <begin position="61"/>
        <end position="113"/>
    </location>
</feature>
<dbReference type="AlphaFoldDB" id="Q0CEK4"/>
<dbReference type="OMA" id="MRQMNFE"/>
<dbReference type="EMBL" id="CH476604">
    <property type="protein sequence ID" value="EAU32142.1"/>
    <property type="molecule type" value="Genomic_DNA"/>
</dbReference>
<sequence length="160" mass="16909">MDSELPSVAELKRAAESGQRITAEDASYIGQREAELTGGGPVTGGPAATAQSLAMRQMNFEALADELSRKPRSHITQEDAREIQAAEGRAFNKPPGPGSLSAQIRSIADRNEALGLPPPSTGEPVFVTKDEAREAQHIESQVYGGKNPARGIAAQMQVST</sequence>
<dbReference type="InterPro" id="IPR007011">
    <property type="entry name" value="LEA_SMP_dom"/>
</dbReference>
<dbReference type="OrthoDB" id="2799468at2759"/>
<dbReference type="HOGENOM" id="CLU_128290_0_0_1"/>
<dbReference type="VEuPathDB" id="FungiDB:ATEG_07880"/>
<dbReference type="RefSeq" id="XP_001216501.1">
    <property type="nucleotide sequence ID" value="XM_001216501.1"/>
</dbReference>
<gene>
    <name evidence="2" type="ORF">ATEG_07880</name>
</gene>
<dbReference type="STRING" id="341663.Q0CEK4"/>
<dbReference type="GeneID" id="4322603"/>